<dbReference type="Gene3D" id="2.120.10.30">
    <property type="entry name" value="TolB, C-terminal domain"/>
    <property type="match status" value="1"/>
</dbReference>
<comment type="caution">
    <text evidence="3">The sequence shown here is derived from an EMBL/GenBank/DDBJ whole genome shotgun (WGS) entry which is preliminary data.</text>
</comment>
<dbReference type="PANTHER" id="PTHR19328:SF53">
    <property type="entry name" value="MEMBRANE PROTEIN"/>
    <property type="match status" value="1"/>
</dbReference>
<evidence type="ECO:0000256" key="1">
    <source>
        <dbReference type="SAM" id="SignalP"/>
    </source>
</evidence>
<sequence>MKKKFLLACTVMIVVTAFANDTTRLHSSATAKALKEDAPPITLPQGFTSVVVTSGLGKARHLVVAANGDVFVKLEKLKDGKGIIRLHDGNGDGRADEISGFGNYRGTGITIKNGYLYASSDQDVYRYKIDEKTGTVDTASEQKIVTGLVAKNQHETKSLTLDNEGNIYVNIGAPSNCCQVQDRVKGSPGQDPCPILEKAGGIWQFKADKTNQSYGEGVRYATGLRNVVGLDWNTQVNELYVMQHGRDMLYQFYPDLFSQKEGAENPSEEMFRIKKGADCGWPYCYYDVDKKEKLLNPEYGGDRKKTDRCADKTKSIVQFPGHLAPNALLFYTGNQFPDKYKNGAFIAFHGSWNRAPEPQAGFFVVFVPFKDGMPSGKWEVFADGFSGFTQGASTGKAKYRPCGLAQGPDGSLYVSDDNNGMIWKVSYGK</sequence>
<feature type="chain" id="PRO_5013184307" evidence="1">
    <location>
        <begin position="20"/>
        <end position="429"/>
    </location>
</feature>
<dbReference type="InterPro" id="IPR011042">
    <property type="entry name" value="6-blade_b-propeller_TolB-like"/>
</dbReference>
<dbReference type="EMBL" id="LWBP01000145">
    <property type="protein sequence ID" value="OQP60851.1"/>
    <property type="molecule type" value="Genomic_DNA"/>
</dbReference>
<evidence type="ECO:0000313" key="3">
    <source>
        <dbReference type="EMBL" id="OQP60851.1"/>
    </source>
</evidence>
<dbReference type="Pfam" id="PF22807">
    <property type="entry name" value="TrAA12"/>
    <property type="match status" value="1"/>
</dbReference>
<feature type="signal peptide" evidence="1">
    <location>
        <begin position="1"/>
        <end position="19"/>
    </location>
</feature>
<dbReference type="PANTHER" id="PTHR19328">
    <property type="entry name" value="HEDGEHOG-INTERACTING PROTEIN"/>
    <property type="match status" value="1"/>
</dbReference>
<dbReference type="OrthoDB" id="9811395at2"/>
<accession>A0A1V9FRE1</accession>
<dbReference type="RefSeq" id="WP_081164314.1">
    <property type="nucleotide sequence ID" value="NZ_LWBP01000145.1"/>
</dbReference>
<dbReference type="InterPro" id="IPR054539">
    <property type="entry name" value="Beta-prop_PDH"/>
</dbReference>
<feature type="domain" description="Pyrroloquinoline quinone-dependent pyranose dehydrogenase beta-propeller" evidence="2">
    <location>
        <begin position="43"/>
        <end position="426"/>
    </location>
</feature>
<protein>
    <submittedName>
        <fullName evidence="3">Sorbosone dehydrogenase</fullName>
    </submittedName>
</protein>
<evidence type="ECO:0000313" key="4">
    <source>
        <dbReference type="Proteomes" id="UP000192276"/>
    </source>
</evidence>
<organism evidence="3 4">
    <name type="scientific">Niastella populi</name>
    <dbReference type="NCBI Taxonomy" id="550983"/>
    <lineage>
        <taxon>Bacteria</taxon>
        <taxon>Pseudomonadati</taxon>
        <taxon>Bacteroidota</taxon>
        <taxon>Chitinophagia</taxon>
        <taxon>Chitinophagales</taxon>
        <taxon>Chitinophagaceae</taxon>
        <taxon>Niastella</taxon>
    </lineage>
</organism>
<name>A0A1V9FRE1_9BACT</name>
<dbReference type="STRING" id="550983.A4R26_19840"/>
<keyword evidence="4" id="KW-1185">Reference proteome</keyword>
<dbReference type="Proteomes" id="UP000192276">
    <property type="component" value="Unassembled WGS sequence"/>
</dbReference>
<keyword evidence="1" id="KW-0732">Signal</keyword>
<proteinExistence type="predicted"/>
<evidence type="ECO:0000259" key="2">
    <source>
        <dbReference type="Pfam" id="PF22807"/>
    </source>
</evidence>
<dbReference type="SUPFAM" id="SSF50952">
    <property type="entry name" value="Soluble quinoprotein glucose dehydrogenase"/>
    <property type="match status" value="1"/>
</dbReference>
<dbReference type="AlphaFoldDB" id="A0A1V9FRE1"/>
<dbReference type="InterPro" id="IPR011041">
    <property type="entry name" value="Quinoprot_gluc/sorb_DH_b-prop"/>
</dbReference>
<reference evidence="4" key="1">
    <citation type="submission" date="2016-04" db="EMBL/GenBank/DDBJ databases">
        <authorList>
            <person name="Chen L."/>
            <person name="Zhuang W."/>
            <person name="Wang G."/>
        </authorList>
    </citation>
    <scope>NUCLEOTIDE SEQUENCE [LARGE SCALE GENOMIC DNA]</scope>
    <source>
        <strain evidence="4">208</strain>
    </source>
</reference>
<gene>
    <name evidence="3" type="ORF">A4R26_19840</name>
</gene>